<accession>A0A8J3CTB2</accession>
<dbReference type="EMBL" id="BMZH01000008">
    <property type="protein sequence ID" value="GHA97827.1"/>
    <property type="molecule type" value="Genomic_DNA"/>
</dbReference>
<evidence type="ECO:0000313" key="1">
    <source>
        <dbReference type="EMBL" id="GHA97827.1"/>
    </source>
</evidence>
<dbReference type="Gene3D" id="3.40.50.12370">
    <property type="match status" value="1"/>
</dbReference>
<comment type="caution">
    <text evidence="1">The sequence shown here is derived from an EMBL/GenBank/DDBJ whole genome shotgun (WGS) entry which is preliminary data.</text>
</comment>
<dbReference type="InterPro" id="IPR006015">
    <property type="entry name" value="Universal_stress_UspA"/>
</dbReference>
<protein>
    <submittedName>
        <fullName evidence="1">Universal stress protein A</fullName>
    </submittedName>
</protein>
<name>A0A8J3CTB2_9PROT</name>
<reference evidence="1" key="1">
    <citation type="journal article" date="2014" name="Int. J. Syst. Evol. Microbiol.">
        <title>Complete genome sequence of Corynebacterium casei LMG S-19264T (=DSM 44701T), isolated from a smear-ripened cheese.</title>
        <authorList>
            <consortium name="US DOE Joint Genome Institute (JGI-PGF)"/>
            <person name="Walter F."/>
            <person name="Albersmeier A."/>
            <person name="Kalinowski J."/>
            <person name="Ruckert C."/>
        </authorList>
    </citation>
    <scope>NUCLEOTIDE SEQUENCE</scope>
    <source>
        <strain evidence="1">KCTC 32513</strain>
    </source>
</reference>
<evidence type="ECO:0000313" key="2">
    <source>
        <dbReference type="Proteomes" id="UP000634004"/>
    </source>
</evidence>
<reference evidence="1" key="2">
    <citation type="submission" date="2020-09" db="EMBL/GenBank/DDBJ databases">
        <authorList>
            <person name="Sun Q."/>
            <person name="Kim S."/>
        </authorList>
    </citation>
    <scope>NUCLEOTIDE SEQUENCE</scope>
    <source>
        <strain evidence="1">KCTC 32513</strain>
    </source>
</reference>
<gene>
    <name evidence="1" type="ORF">GCM10009069_21030</name>
</gene>
<dbReference type="Proteomes" id="UP000634004">
    <property type="component" value="Unassembled WGS sequence"/>
</dbReference>
<dbReference type="AlphaFoldDB" id="A0A8J3CTB2"/>
<dbReference type="RefSeq" id="WP_189498208.1">
    <property type="nucleotide sequence ID" value="NZ_BMZH01000008.1"/>
</dbReference>
<dbReference type="CDD" id="cd00293">
    <property type="entry name" value="USP-like"/>
    <property type="match status" value="1"/>
</dbReference>
<dbReference type="SUPFAM" id="SSF52402">
    <property type="entry name" value="Adenine nucleotide alpha hydrolases-like"/>
    <property type="match status" value="2"/>
</dbReference>
<organism evidence="1 2">
    <name type="scientific">Algimonas arctica</name>
    <dbReference type="NCBI Taxonomy" id="1479486"/>
    <lineage>
        <taxon>Bacteria</taxon>
        <taxon>Pseudomonadati</taxon>
        <taxon>Pseudomonadota</taxon>
        <taxon>Alphaproteobacteria</taxon>
        <taxon>Maricaulales</taxon>
        <taxon>Robiginitomaculaceae</taxon>
        <taxon>Algimonas</taxon>
    </lineage>
</organism>
<keyword evidence="2" id="KW-1185">Reference proteome</keyword>
<proteinExistence type="predicted"/>
<sequence length="276" mass="30385">MKTILVDVTPFDARDNVLNAAVALAGKNDAHVVGLYVTHARLAFTGLYSLTSPYIHPDTSAIEVTWRAKAEEAITKALANTGLSYEFRHVSTIPSDPMDTLIAQVRLADVFITGIDTDWNDNAVSQSDALGQIIEGAGRPIIIVPEKSDYNPKFDTVSIGWDGSRECIRAVFDAIPILRHYAQCSLISVNVDRADMDARRQSATRMIETLGRHDIVASYKNIKAHGSDIKALRKVGEESDLMILGAYHHRRLRERIFGGVTVSILNSPPCPVFLSR</sequence>
<dbReference type="PRINTS" id="PR01438">
    <property type="entry name" value="UNVRSLSTRESS"/>
</dbReference>